<evidence type="ECO:0000313" key="7">
    <source>
        <dbReference type="Proteomes" id="UP000297776"/>
    </source>
</evidence>
<protein>
    <submittedName>
        <fullName evidence="6">Glycosyltransferase</fullName>
    </submittedName>
</protein>
<dbReference type="RefSeq" id="WP_134379955.1">
    <property type="nucleotide sequence ID" value="NZ_SORX01000002.1"/>
</dbReference>
<name>A0A4Y8LIZ6_9BACL</name>
<dbReference type="PANTHER" id="PTHR43630">
    <property type="entry name" value="POLY-BETA-1,6-N-ACETYL-D-GLUCOSAMINE SYNTHASE"/>
    <property type="match status" value="1"/>
</dbReference>
<feature type="transmembrane region" description="Helical" evidence="4">
    <location>
        <begin position="6"/>
        <end position="25"/>
    </location>
</feature>
<feature type="transmembrane region" description="Helical" evidence="4">
    <location>
        <begin position="300"/>
        <end position="316"/>
    </location>
</feature>
<keyword evidence="2" id="KW-0328">Glycosyltransferase</keyword>
<sequence length="362" mass="40772">MIVLILILTFFLFMTIINIFTMPRLNRHLNDHSTKISFLLPMRNEETNAEEVIKSILASSHTNKEIIVLNDQSEDETAKILAKFDDQIKVIEGKPLPEDWVGKVFACHQLSEEASGDYFCFIDADVRLHPNAISQALNILNKRGASLITGFPQFPTNSLLAKLLVPLQHFFVFFHLPNIVANHTKIPAFTAAHGAFMLFEKEAYLNSGGHKAVKNSLVEDIHITRTLKKNGYRCILSNISNGVTCDMYDTNKEVWEGFSKNIFTGLGRSLMASIAVSLFYLCFYFLPLPLAIIGLINGDWIWILPLLIIFLQTFLIDSATGQSKVHFIYMPVSAIALVILLISSIIKSINGSGYTWKGRIYR</sequence>
<keyword evidence="4" id="KW-0472">Membrane</keyword>
<comment type="caution">
    <text evidence="6">The sequence shown here is derived from an EMBL/GenBank/DDBJ whole genome shotgun (WGS) entry which is preliminary data.</text>
</comment>
<keyword evidence="3 6" id="KW-0808">Transferase</keyword>
<keyword evidence="7" id="KW-1185">Reference proteome</keyword>
<dbReference type="Pfam" id="PF00535">
    <property type="entry name" value="Glycos_transf_2"/>
    <property type="match status" value="1"/>
</dbReference>
<dbReference type="PANTHER" id="PTHR43630:SF1">
    <property type="entry name" value="POLY-BETA-1,6-N-ACETYL-D-GLUCOSAMINE SYNTHASE"/>
    <property type="match status" value="1"/>
</dbReference>
<gene>
    <name evidence="6" type="ORF">E2626_04095</name>
</gene>
<dbReference type="InterPro" id="IPR029044">
    <property type="entry name" value="Nucleotide-diphossugar_trans"/>
</dbReference>
<reference evidence="6 7" key="1">
    <citation type="submission" date="2019-03" db="EMBL/GenBank/DDBJ databases">
        <authorList>
            <person name="Yang Y."/>
        </authorList>
    </citation>
    <scope>NUCLEOTIDE SEQUENCE [LARGE SCALE GENOMIC DNA]</scope>
    <source>
        <strain evidence="6 7">ASL-1</strain>
    </source>
</reference>
<feature type="domain" description="Glycosyltransferase 2-like" evidence="5">
    <location>
        <begin position="37"/>
        <end position="203"/>
    </location>
</feature>
<evidence type="ECO:0000256" key="4">
    <source>
        <dbReference type="SAM" id="Phobius"/>
    </source>
</evidence>
<dbReference type="SUPFAM" id="SSF53448">
    <property type="entry name" value="Nucleotide-diphospho-sugar transferases"/>
    <property type="match status" value="1"/>
</dbReference>
<feature type="transmembrane region" description="Helical" evidence="4">
    <location>
        <begin position="270"/>
        <end position="294"/>
    </location>
</feature>
<dbReference type="Gene3D" id="3.90.550.10">
    <property type="entry name" value="Spore Coat Polysaccharide Biosynthesis Protein SpsA, Chain A"/>
    <property type="match status" value="1"/>
</dbReference>
<dbReference type="GO" id="GO:0016757">
    <property type="term" value="F:glycosyltransferase activity"/>
    <property type="evidence" value="ECO:0007669"/>
    <property type="project" value="UniProtKB-KW"/>
</dbReference>
<feature type="transmembrane region" description="Helical" evidence="4">
    <location>
        <begin position="328"/>
        <end position="346"/>
    </location>
</feature>
<keyword evidence="4" id="KW-0812">Transmembrane</keyword>
<dbReference type="CDD" id="cd00761">
    <property type="entry name" value="Glyco_tranf_GTA_type"/>
    <property type="match status" value="1"/>
</dbReference>
<accession>A0A4Y8LIZ6</accession>
<dbReference type="AlphaFoldDB" id="A0A4Y8LIZ6"/>
<evidence type="ECO:0000313" key="6">
    <source>
        <dbReference type="EMBL" id="TFE03000.1"/>
    </source>
</evidence>
<proteinExistence type="inferred from homology"/>
<organism evidence="6 7">
    <name type="scientific">Jeotgalibacillus salarius</name>
    <dbReference type="NCBI Taxonomy" id="546023"/>
    <lineage>
        <taxon>Bacteria</taxon>
        <taxon>Bacillati</taxon>
        <taxon>Bacillota</taxon>
        <taxon>Bacilli</taxon>
        <taxon>Bacillales</taxon>
        <taxon>Caryophanaceae</taxon>
        <taxon>Jeotgalibacillus</taxon>
    </lineage>
</organism>
<evidence type="ECO:0000256" key="3">
    <source>
        <dbReference type="ARBA" id="ARBA00022679"/>
    </source>
</evidence>
<evidence type="ECO:0000259" key="5">
    <source>
        <dbReference type="Pfam" id="PF00535"/>
    </source>
</evidence>
<evidence type="ECO:0000256" key="2">
    <source>
        <dbReference type="ARBA" id="ARBA00022676"/>
    </source>
</evidence>
<comment type="similarity">
    <text evidence="1">Belongs to the glycosyltransferase 2 family.</text>
</comment>
<dbReference type="OrthoDB" id="9806525at2"/>
<dbReference type="Proteomes" id="UP000297776">
    <property type="component" value="Unassembled WGS sequence"/>
</dbReference>
<dbReference type="EMBL" id="SORX01000002">
    <property type="protein sequence ID" value="TFE03000.1"/>
    <property type="molecule type" value="Genomic_DNA"/>
</dbReference>
<evidence type="ECO:0000256" key="1">
    <source>
        <dbReference type="ARBA" id="ARBA00006739"/>
    </source>
</evidence>
<dbReference type="InterPro" id="IPR001173">
    <property type="entry name" value="Glyco_trans_2-like"/>
</dbReference>
<keyword evidence="4" id="KW-1133">Transmembrane helix</keyword>